<keyword evidence="2" id="KW-0472">Membrane</keyword>
<reference evidence="3 4" key="1">
    <citation type="submission" date="2015-09" db="EMBL/GenBank/DDBJ databases">
        <title>Host preference determinants of Valsa canker pathogens revealed by comparative genomics.</title>
        <authorList>
            <person name="Yin Z."/>
            <person name="Huang L."/>
        </authorList>
    </citation>
    <scope>NUCLEOTIDE SEQUENCE [LARGE SCALE GENOMIC DNA]</scope>
    <source>
        <strain evidence="3 4">03-1</strain>
    </source>
</reference>
<accession>A0A423WMT8</accession>
<evidence type="ECO:0000313" key="4">
    <source>
        <dbReference type="Proteomes" id="UP000283895"/>
    </source>
</evidence>
<evidence type="ECO:0000256" key="2">
    <source>
        <dbReference type="SAM" id="Phobius"/>
    </source>
</evidence>
<evidence type="ECO:0008006" key="5">
    <source>
        <dbReference type="Google" id="ProtNLM"/>
    </source>
</evidence>
<sequence>MRTGFRNHGYYGHTFVGSRLLSGIALLAIIGLVATFLSEIHHAQLIAPEQLTAALVVTCCALLWVLLSFTAYDDTHIPYLATAIVDAVFLIPCIVVVVVLGGPLSQTDCSTLSQQSGNGSSITSELSSADTSGNGTLSYTTFVGEDQTTCYKLQATWGLMIALCILFVLSGIATAFMFLGKRRNGYNGRVFGKNTAHYGDRYGDPK</sequence>
<dbReference type="OrthoDB" id="5366688at2759"/>
<dbReference type="EMBL" id="LKEA01000013">
    <property type="protein sequence ID" value="ROW04819.1"/>
    <property type="molecule type" value="Genomic_DNA"/>
</dbReference>
<feature type="transmembrane region" description="Helical" evidence="2">
    <location>
        <begin position="50"/>
        <end position="72"/>
    </location>
</feature>
<keyword evidence="4" id="KW-1185">Reference proteome</keyword>
<keyword evidence="2" id="KW-0812">Transmembrane</keyword>
<protein>
    <recommendedName>
        <fullName evidence="5">MARVEL domain-containing protein</fullName>
    </recommendedName>
</protein>
<feature type="transmembrane region" description="Helical" evidence="2">
    <location>
        <begin position="79"/>
        <end position="100"/>
    </location>
</feature>
<feature type="region of interest" description="Disordered" evidence="1">
    <location>
        <begin position="112"/>
        <end position="131"/>
    </location>
</feature>
<dbReference type="Proteomes" id="UP000283895">
    <property type="component" value="Unassembled WGS sequence"/>
</dbReference>
<dbReference type="AlphaFoldDB" id="A0A423WMT8"/>
<feature type="transmembrane region" description="Helical" evidence="2">
    <location>
        <begin position="157"/>
        <end position="179"/>
    </location>
</feature>
<evidence type="ECO:0000313" key="3">
    <source>
        <dbReference type="EMBL" id="ROW04819.1"/>
    </source>
</evidence>
<organism evidence="3 4">
    <name type="scientific">Cytospora schulzeri</name>
    <dbReference type="NCBI Taxonomy" id="448051"/>
    <lineage>
        <taxon>Eukaryota</taxon>
        <taxon>Fungi</taxon>
        <taxon>Dikarya</taxon>
        <taxon>Ascomycota</taxon>
        <taxon>Pezizomycotina</taxon>
        <taxon>Sordariomycetes</taxon>
        <taxon>Sordariomycetidae</taxon>
        <taxon>Diaporthales</taxon>
        <taxon>Cytosporaceae</taxon>
        <taxon>Cytospora</taxon>
    </lineage>
</organism>
<proteinExistence type="predicted"/>
<comment type="caution">
    <text evidence="3">The sequence shown here is derived from an EMBL/GenBank/DDBJ whole genome shotgun (WGS) entry which is preliminary data.</text>
</comment>
<gene>
    <name evidence="3" type="ORF">VMCG_04844</name>
</gene>
<keyword evidence="2" id="KW-1133">Transmembrane helix</keyword>
<evidence type="ECO:0000256" key="1">
    <source>
        <dbReference type="SAM" id="MobiDB-lite"/>
    </source>
</evidence>
<feature type="transmembrane region" description="Helical" evidence="2">
    <location>
        <begin position="20"/>
        <end position="38"/>
    </location>
</feature>
<name>A0A423WMT8_9PEZI</name>